<dbReference type="Proteomes" id="UP000808146">
    <property type="component" value="Unassembled WGS sequence"/>
</dbReference>
<evidence type="ECO:0000313" key="2">
    <source>
        <dbReference type="EMBL" id="MBK8890540.1"/>
    </source>
</evidence>
<keyword evidence="1" id="KW-0812">Transmembrane</keyword>
<feature type="transmembrane region" description="Helical" evidence="1">
    <location>
        <begin position="167"/>
        <end position="186"/>
    </location>
</feature>
<name>A0A9D7QN26_9RHOO</name>
<sequence>MGIGFLATLAALVMGLLVSSAKSSFDAKGELIRNVAVQILQLDGNLRRLGPPADPIRNKVLQLVSAQVARMSGGQEPLSHMPQVDRSGGSVTVDVQHALARISASDPALTGTVDKAAQQVEQLEQFRYLAMASAGSAITVPLLVVMLLWLAGIAAGWNVIGAPNRTVLGVTILCALSMACAIFLILEMDSPFGGLLHVSVEPLQAALAQLRQ</sequence>
<dbReference type="EMBL" id="JADKBR010000009">
    <property type="protein sequence ID" value="MBK8890540.1"/>
    <property type="molecule type" value="Genomic_DNA"/>
</dbReference>
<evidence type="ECO:0000256" key="1">
    <source>
        <dbReference type="SAM" id="Phobius"/>
    </source>
</evidence>
<reference evidence="2" key="1">
    <citation type="submission" date="2020-10" db="EMBL/GenBank/DDBJ databases">
        <title>Connecting structure to function with the recovery of over 1000 high-quality activated sludge metagenome-assembled genomes encoding full-length rRNA genes using long-read sequencing.</title>
        <authorList>
            <person name="Singleton C.M."/>
            <person name="Petriglieri F."/>
            <person name="Kristensen J.M."/>
            <person name="Kirkegaard R.H."/>
            <person name="Michaelsen T.Y."/>
            <person name="Andersen M.H."/>
            <person name="Karst S.M."/>
            <person name="Dueholm M.S."/>
            <person name="Nielsen P.H."/>
            <person name="Albertsen M."/>
        </authorList>
    </citation>
    <scope>NUCLEOTIDE SEQUENCE</scope>
    <source>
        <strain evidence="2">OdNE_18-Q3-R46-58_BAT3C.305</strain>
    </source>
</reference>
<comment type="caution">
    <text evidence="2">The sequence shown here is derived from an EMBL/GenBank/DDBJ whole genome shotgun (WGS) entry which is preliminary data.</text>
</comment>
<organism evidence="2 3">
    <name type="scientific">Candidatus Dechloromonas phosphorivorans</name>
    <dbReference type="NCBI Taxonomy" id="2899244"/>
    <lineage>
        <taxon>Bacteria</taxon>
        <taxon>Pseudomonadati</taxon>
        <taxon>Pseudomonadota</taxon>
        <taxon>Betaproteobacteria</taxon>
        <taxon>Rhodocyclales</taxon>
        <taxon>Azonexaceae</taxon>
        <taxon>Dechloromonas</taxon>
    </lineage>
</organism>
<dbReference type="InterPro" id="IPR025333">
    <property type="entry name" value="DUF4239"/>
</dbReference>
<dbReference type="Pfam" id="PF14023">
    <property type="entry name" value="Bestrophin-like"/>
    <property type="match status" value="1"/>
</dbReference>
<keyword evidence="1" id="KW-1133">Transmembrane helix</keyword>
<accession>A0A9D7QN26</accession>
<evidence type="ECO:0000313" key="3">
    <source>
        <dbReference type="Proteomes" id="UP000808146"/>
    </source>
</evidence>
<proteinExistence type="predicted"/>
<evidence type="ECO:0008006" key="4">
    <source>
        <dbReference type="Google" id="ProtNLM"/>
    </source>
</evidence>
<dbReference type="AlphaFoldDB" id="A0A9D7QN26"/>
<feature type="transmembrane region" description="Helical" evidence="1">
    <location>
        <begin position="128"/>
        <end position="155"/>
    </location>
</feature>
<protein>
    <recommendedName>
        <fullName evidence="4">DUF4239 domain-containing protein</fullName>
    </recommendedName>
</protein>
<keyword evidence="1" id="KW-0472">Membrane</keyword>
<gene>
    <name evidence="2" type="ORF">IPN75_09120</name>
</gene>